<name>A0A6A6SUK2_9PLEO</name>
<dbReference type="GO" id="GO:0006629">
    <property type="term" value="P:lipid metabolic process"/>
    <property type="evidence" value="ECO:0007669"/>
    <property type="project" value="InterPro"/>
</dbReference>
<organism evidence="1 2">
    <name type="scientific">Lophiostoma macrostomum CBS 122681</name>
    <dbReference type="NCBI Taxonomy" id="1314788"/>
    <lineage>
        <taxon>Eukaryota</taxon>
        <taxon>Fungi</taxon>
        <taxon>Dikarya</taxon>
        <taxon>Ascomycota</taxon>
        <taxon>Pezizomycotina</taxon>
        <taxon>Dothideomycetes</taxon>
        <taxon>Pleosporomycetidae</taxon>
        <taxon>Pleosporales</taxon>
        <taxon>Lophiostomataceae</taxon>
        <taxon>Lophiostoma</taxon>
    </lineage>
</organism>
<evidence type="ECO:0008006" key="3">
    <source>
        <dbReference type="Google" id="ProtNLM"/>
    </source>
</evidence>
<dbReference type="AlphaFoldDB" id="A0A6A6SUK2"/>
<sequence length="91" mass="9807">MKVDNETGTIVASEYAVAAKEAGLELATWSLERSGWLNTGGDAFYASVSSVINNDGDMYTVLDALAQKVGVRYMFSDWAATVTYYASCFGL</sequence>
<accession>A0A6A6SUK2</accession>
<dbReference type="Proteomes" id="UP000799324">
    <property type="component" value="Unassembled WGS sequence"/>
</dbReference>
<dbReference type="InterPro" id="IPR017946">
    <property type="entry name" value="PLC-like_Pdiesterase_TIM-brl"/>
</dbReference>
<proteinExistence type="predicted"/>
<evidence type="ECO:0000313" key="1">
    <source>
        <dbReference type="EMBL" id="KAF2650737.1"/>
    </source>
</evidence>
<keyword evidence="2" id="KW-1185">Reference proteome</keyword>
<dbReference type="Gene3D" id="3.20.20.190">
    <property type="entry name" value="Phosphatidylinositol (PI) phosphodiesterase"/>
    <property type="match status" value="1"/>
</dbReference>
<evidence type="ECO:0000313" key="2">
    <source>
        <dbReference type="Proteomes" id="UP000799324"/>
    </source>
</evidence>
<dbReference type="GO" id="GO:0008081">
    <property type="term" value="F:phosphoric diester hydrolase activity"/>
    <property type="evidence" value="ECO:0007669"/>
    <property type="project" value="InterPro"/>
</dbReference>
<protein>
    <recommendedName>
        <fullName evidence="3">GP-PDE domain-containing protein</fullName>
    </recommendedName>
</protein>
<gene>
    <name evidence="1" type="ORF">K491DRAFT_608298</name>
</gene>
<dbReference type="EMBL" id="MU004446">
    <property type="protein sequence ID" value="KAF2650737.1"/>
    <property type="molecule type" value="Genomic_DNA"/>
</dbReference>
<reference evidence="1" key="1">
    <citation type="journal article" date="2020" name="Stud. Mycol.">
        <title>101 Dothideomycetes genomes: a test case for predicting lifestyles and emergence of pathogens.</title>
        <authorList>
            <person name="Haridas S."/>
            <person name="Albert R."/>
            <person name="Binder M."/>
            <person name="Bloem J."/>
            <person name="Labutti K."/>
            <person name="Salamov A."/>
            <person name="Andreopoulos B."/>
            <person name="Baker S."/>
            <person name="Barry K."/>
            <person name="Bills G."/>
            <person name="Bluhm B."/>
            <person name="Cannon C."/>
            <person name="Castanera R."/>
            <person name="Culley D."/>
            <person name="Daum C."/>
            <person name="Ezra D."/>
            <person name="Gonzalez J."/>
            <person name="Henrissat B."/>
            <person name="Kuo A."/>
            <person name="Liang C."/>
            <person name="Lipzen A."/>
            <person name="Lutzoni F."/>
            <person name="Magnuson J."/>
            <person name="Mondo S."/>
            <person name="Nolan M."/>
            <person name="Ohm R."/>
            <person name="Pangilinan J."/>
            <person name="Park H.-J."/>
            <person name="Ramirez L."/>
            <person name="Alfaro M."/>
            <person name="Sun H."/>
            <person name="Tritt A."/>
            <person name="Yoshinaga Y."/>
            <person name="Zwiers L.-H."/>
            <person name="Turgeon B."/>
            <person name="Goodwin S."/>
            <person name="Spatafora J."/>
            <person name="Crous P."/>
            <person name="Grigoriev I."/>
        </authorList>
    </citation>
    <scope>NUCLEOTIDE SEQUENCE</scope>
    <source>
        <strain evidence="1">CBS 122681</strain>
    </source>
</reference>
<dbReference type="OrthoDB" id="1058301at2759"/>